<dbReference type="InterPro" id="IPR011990">
    <property type="entry name" value="TPR-like_helical_dom_sf"/>
</dbReference>
<keyword evidence="3" id="KW-1185">Reference proteome</keyword>
<evidence type="ECO:0000313" key="2">
    <source>
        <dbReference type="EMBL" id="KUN84239.1"/>
    </source>
</evidence>
<evidence type="ECO:0000256" key="1">
    <source>
        <dbReference type="SAM" id="MobiDB-lite"/>
    </source>
</evidence>
<protein>
    <recommendedName>
        <fullName evidence="4">Tetratricopeptide repeat protein</fullName>
    </recommendedName>
</protein>
<evidence type="ECO:0000313" key="3">
    <source>
        <dbReference type="Proteomes" id="UP000052982"/>
    </source>
</evidence>
<feature type="region of interest" description="Disordered" evidence="1">
    <location>
        <begin position="660"/>
        <end position="691"/>
    </location>
</feature>
<name>A0A124I3L1_9ACTN</name>
<feature type="compositionally biased region" description="Basic and acidic residues" evidence="1">
    <location>
        <begin position="663"/>
        <end position="674"/>
    </location>
</feature>
<dbReference type="RefSeq" id="WP_055636478.1">
    <property type="nucleotide sequence ID" value="NZ_KQ948767.1"/>
</dbReference>
<dbReference type="EMBL" id="LMWW01000018">
    <property type="protein sequence ID" value="KUN84239.1"/>
    <property type="molecule type" value="Genomic_DNA"/>
</dbReference>
<gene>
    <name evidence="2" type="ORF">AQJ64_15890</name>
</gene>
<proteinExistence type="predicted"/>
<dbReference type="Gene3D" id="1.25.40.10">
    <property type="entry name" value="Tetratricopeptide repeat domain"/>
    <property type="match status" value="2"/>
</dbReference>
<evidence type="ECO:0008006" key="4">
    <source>
        <dbReference type="Google" id="ProtNLM"/>
    </source>
</evidence>
<sequence>MSGSPRELPADPASSPVDSLTLVLAGWFSTSSWAESEAFLATHPELLTDAGEKALAEQLHAQTDRNTRVLMEEHAMLLRRVRQRGVEETFQWWAALRQRLTETVARADAAQKRHTRGAGEAAAAALDETVEVRARIRELVAGIPTRRQSALVTEAEALVERYRVAGRDVDLDAALDRAGAALRPPMTCPPGWAELVVSLTAALRQRHERDRGAADLDAAVDLALKALRAAGPDATAVPVLLGALGEALRARHSFGGRPHDLELAIRSTEQGIGTLEQMLARLPSLLDNLGGAFAERYQIQGDDADLDRSVRAFTDAVRHLPTDSPARPGSLANLSGVLLLRHDRRSDPADLERATDLLTEAAALVTPGSRLEAAVHGTLANAWRRRYERGGDPADLDHAIDSGEHAVRVAVPGSADRPSHLVALGHALQMRAERGSAADDDIDRAITIYRKAVAETSADFARLRDRVNSLGIGLLTRYQLRGTEKDLDEALELLEQGAGEDTPDTPASVSVLGFLFNLGNGLWIRYRRTGDLAALDRALRLFTQVAEATPTDSVDRAACLNSLAVGFAERYERTGDEAALRDCADRLREALKTTPADSPAGVSYAGNLGNALRLRYGHTGEQGLLDEAIRLLENTLHLPSDSAAQRATLLNNLGGALVQRATVPDRRPGVRPDKGAGGGSDGEPAGQGVRHDASADLRAAEDHFRTALSLVSESSPDRALHLANLGRSLRGRHRRTGEEACVEEGVALLAEACRLALRTGPDTALGAARVWGRWAEAREAPDEAARAFGLGVTAAHQLFQAQVLRSHRWSWLRTAADIHVRAAWNHVARSTPEDRAAAVVVLERGRALLLSEALEARSTMVDRLAEAGHQDLADRYRAAVARLGEFTRGALED</sequence>
<accession>A0A124I3L1</accession>
<dbReference type="AlphaFoldDB" id="A0A124I3L1"/>
<dbReference type="OrthoDB" id="3206999at2"/>
<organism evidence="2 3">
    <name type="scientific">Streptomyces griseoruber</name>
    <dbReference type="NCBI Taxonomy" id="1943"/>
    <lineage>
        <taxon>Bacteria</taxon>
        <taxon>Bacillati</taxon>
        <taxon>Actinomycetota</taxon>
        <taxon>Actinomycetes</taxon>
        <taxon>Kitasatosporales</taxon>
        <taxon>Streptomycetaceae</taxon>
        <taxon>Streptomyces</taxon>
    </lineage>
</organism>
<reference evidence="2 3" key="1">
    <citation type="submission" date="2015-10" db="EMBL/GenBank/DDBJ databases">
        <title>Draft genome sequence of Streptomyces griseoruber DSM 40281, type strain for the species Streptomyces griseoruber.</title>
        <authorList>
            <person name="Ruckert C."/>
            <person name="Winkler A."/>
            <person name="Kalinowski J."/>
            <person name="Kampfer P."/>
            <person name="Glaeser S."/>
        </authorList>
    </citation>
    <scope>NUCLEOTIDE SEQUENCE [LARGE SCALE GENOMIC DNA]</scope>
    <source>
        <strain evidence="2 3">DSM 40281</strain>
    </source>
</reference>
<comment type="caution">
    <text evidence="2">The sequence shown here is derived from an EMBL/GenBank/DDBJ whole genome shotgun (WGS) entry which is preliminary data.</text>
</comment>
<dbReference type="Proteomes" id="UP000052982">
    <property type="component" value="Unassembled WGS sequence"/>
</dbReference>
<dbReference type="STRING" id="1943.AQJ64_15890"/>